<accession>A0AAP0HTW6</accession>
<dbReference type="EMBL" id="JBBNAE010000009">
    <property type="protein sequence ID" value="KAK9096391.1"/>
    <property type="molecule type" value="Genomic_DNA"/>
</dbReference>
<protein>
    <submittedName>
        <fullName evidence="1">Uncharacterized protein</fullName>
    </submittedName>
</protein>
<evidence type="ECO:0000313" key="2">
    <source>
        <dbReference type="Proteomes" id="UP001417504"/>
    </source>
</evidence>
<keyword evidence="2" id="KW-1185">Reference proteome</keyword>
<gene>
    <name evidence="1" type="ORF">Sjap_021888</name>
</gene>
<comment type="caution">
    <text evidence="1">The sequence shown here is derived from an EMBL/GenBank/DDBJ whole genome shotgun (WGS) entry which is preliminary data.</text>
</comment>
<name>A0AAP0HTW6_9MAGN</name>
<dbReference type="AlphaFoldDB" id="A0AAP0HTW6"/>
<sequence>MTDQTKPSDGNGAIGPRVISVRDFQGLAKRVVSQDQRLEKILKILRTPVVATPSPPSTSRVPSTQEIDTPIVATSTTRMMIAVIPETVVLPPVQTEAVPALPLD</sequence>
<organism evidence="1 2">
    <name type="scientific">Stephania japonica</name>
    <dbReference type="NCBI Taxonomy" id="461633"/>
    <lineage>
        <taxon>Eukaryota</taxon>
        <taxon>Viridiplantae</taxon>
        <taxon>Streptophyta</taxon>
        <taxon>Embryophyta</taxon>
        <taxon>Tracheophyta</taxon>
        <taxon>Spermatophyta</taxon>
        <taxon>Magnoliopsida</taxon>
        <taxon>Ranunculales</taxon>
        <taxon>Menispermaceae</taxon>
        <taxon>Menispermoideae</taxon>
        <taxon>Cissampelideae</taxon>
        <taxon>Stephania</taxon>
    </lineage>
</organism>
<proteinExistence type="predicted"/>
<dbReference type="Proteomes" id="UP001417504">
    <property type="component" value="Unassembled WGS sequence"/>
</dbReference>
<evidence type="ECO:0000313" key="1">
    <source>
        <dbReference type="EMBL" id="KAK9096391.1"/>
    </source>
</evidence>
<reference evidence="1 2" key="1">
    <citation type="submission" date="2024-01" db="EMBL/GenBank/DDBJ databases">
        <title>Genome assemblies of Stephania.</title>
        <authorList>
            <person name="Yang L."/>
        </authorList>
    </citation>
    <scope>NUCLEOTIDE SEQUENCE [LARGE SCALE GENOMIC DNA]</scope>
    <source>
        <strain evidence="1">QJT</strain>
        <tissue evidence="1">Leaf</tissue>
    </source>
</reference>